<dbReference type="FunFam" id="1.10.290.10:FF:000003">
    <property type="entry name" value="DNA topoisomerase"/>
    <property type="match status" value="1"/>
</dbReference>
<feature type="compositionally biased region" description="Polar residues" evidence="14">
    <location>
        <begin position="699"/>
        <end position="708"/>
    </location>
</feature>
<keyword evidence="6" id="KW-0479">Metal-binding</keyword>
<dbReference type="SMART" id="SM00493">
    <property type="entry name" value="TOPRIM"/>
    <property type="match status" value="1"/>
</dbReference>
<evidence type="ECO:0000256" key="12">
    <source>
        <dbReference type="PROSITE-ProRule" id="PRU00047"/>
    </source>
</evidence>
<dbReference type="EMBL" id="AVOT02001357">
    <property type="protein sequence ID" value="MBW0466658.1"/>
    <property type="molecule type" value="Genomic_DNA"/>
</dbReference>
<dbReference type="InterPro" id="IPR013497">
    <property type="entry name" value="Topo_IA_cen"/>
</dbReference>
<evidence type="ECO:0000313" key="20">
    <source>
        <dbReference type="Proteomes" id="UP000765509"/>
    </source>
</evidence>
<evidence type="ECO:0000256" key="10">
    <source>
        <dbReference type="ARBA" id="ARBA00023125"/>
    </source>
</evidence>
<evidence type="ECO:0000259" key="17">
    <source>
        <dbReference type="PROSITE" id="PS51999"/>
    </source>
</evidence>
<dbReference type="Gene3D" id="1.10.290.10">
    <property type="entry name" value="Topoisomerase I, domain 4"/>
    <property type="match status" value="1"/>
</dbReference>
<evidence type="ECO:0000259" key="16">
    <source>
        <dbReference type="PROSITE" id="PS50880"/>
    </source>
</evidence>
<dbReference type="FunFam" id="3.40.50.140:FF:000005">
    <property type="entry name" value="DNA topoisomerase"/>
    <property type="match status" value="1"/>
</dbReference>
<feature type="domain" description="Toprim" evidence="16">
    <location>
        <begin position="21"/>
        <end position="167"/>
    </location>
</feature>
<comment type="cofactor">
    <cofactor evidence="2">
        <name>Mg(2+)</name>
        <dbReference type="ChEBI" id="CHEBI:18420"/>
    </cofactor>
</comment>
<feature type="region of interest" description="Disordered" evidence="14">
    <location>
        <begin position="632"/>
        <end position="731"/>
    </location>
</feature>
<reference evidence="19" key="1">
    <citation type="submission" date="2021-03" db="EMBL/GenBank/DDBJ databases">
        <title>Draft genome sequence of rust myrtle Austropuccinia psidii MF-1, a brazilian biotype.</title>
        <authorList>
            <person name="Quecine M.C."/>
            <person name="Pachon D.M.R."/>
            <person name="Bonatelli M.L."/>
            <person name="Correr F.H."/>
            <person name="Franceschini L.M."/>
            <person name="Leite T.F."/>
            <person name="Margarido G.R.A."/>
            <person name="Almeida C.A."/>
            <person name="Ferrarezi J.A."/>
            <person name="Labate C.A."/>
        </authorList>
    </citation>
    <scope>NUCLEOTIDE SEQUENCE</scope>
    <source>
        <strain evidence="19">MF-1</strain>
    </source>
</reference>
<dbReference type="PROSITE" id="PS50880">
    <property type="entry name" value="TOPRIM"/>
    <property type="match status" value="1"/>
</dbReference>
<dbReference type="Pfam" id="PF06839">
    <property type="entry name" value="Zn_ribbon_GRF"/>
    <property type="match status" value="2"/>
</dbReference>
<dbReference type="PROSITE" id="PS51999">
    <property type="entry name" value="ZF_GRF"/>
    <property type="match status" value="2"/>
</dbReference>
<dbReference type="InterPro" id="IPR001878">
    <property type="entry name" value="Znf_CCHC"/>
</dbReference>
<accession>A0A9Q3GGI9</accession>
<comment type="function">
    <text evidence="13">Introduces a single-strand break via transesterification at a target site in duplex DNA. Releases the supercoiling and torsional tension of DNA introduced during the DNA replication and transcription by transiently cleaving and rejoining one strand of the DNA duplex. The scissile phosphodiester is attacked by the catalytic tyrosine of the enzyme, resulting in the formation of a DNA-(5'-phosphotyrosyl)-enzyme intermediate and the expulsion of a 3'-OH DNA strand.</text>
</comment>
<proteinExistence type="inferred from homology"/>
<protein>
    <recommendedName>
        <fullName evidence="4 13">DNA topoisomerase</fullName>
        <ecNumber evidence="4 13">5.6.2.1</ecNumber>
    </recommendedName>
</protein>
<dbReference type="InterPro" id="IPR013825">
    <property type="entry name" value="Topo_IA_cen_sub2"/>
</dbReference>
<dbReference type="GO" id="GO:0006265">
    <property type="term" value="P:DNA topological change"/>
    <property type="evidence" value="ECO:0007669"/>
    <property type="project" value="InterPro"/>
</dbReference>
<dbReference type="Pfam" id="PF00098">
    <property type="entry name" value="zf-CCHC"/>
    <property type="match status" value="2"/>
</dbReference>
<dbReference type="GO" id="GO:0006397">
    <property type="term" value="P:mRNA processing"/>
    <property type="evidence" value="ECO:0007669"/>
    <property type="project" value="UniProtKB-KW"/>
</dbReference>
<evidence type="ECO:0000256" key="6">
    <source>
        <dbReference type="ARBA" id="ARBA00022723"/>
    </source>
</evidence>
<dbReference type="SMART" id="SM00343">
    <property type="entry name" value="ZnF_C2HC"/>
    <property type="match status" value="2"/>
</dbReference>
<keyword evidence="10 13" id="KW-0238">DNA-binding</keyword>
<feature type="domain" description="CCHC-type" evidence="15">
    <location>
        <begin position="952"/>
        <end position="966"/>
    </location>
</feature>
<dbReference type="InterPro" id="IPR013824">
    <property type="entry name" value="Topo_IA_cen_sub1"/>
</dbReference>
<dbReference type="InterPro" id="IPR003601">
    <property type="entry name" value="Topo_IA_2"/>
</dbReference>
<evidence type="ECO:0000256" key="11">
    <source>
        <dbReference type="ARBA" id="ARBA00023235"/>
    </source>
</evidence>
<dbReference type="InterPro" id="IPR034144">
    <property type="entry name" value="TOPRIM_TopoIII"/>
</dbReference>
<dbReference type="InterPro" id="IPR013826">
    <property type="entry name" value="Topo_IA_cen_sub3"/>
</dbReference>
<sequence>MRLESRNAFWGVCDTVRRCVLVLCVAEKPSIAKSITEILSGSQFTTRQSLNRFVKNYDFTYRLPPSPQFANFTVTSVLGHLTQSNFGNEYKSWNGCDPFVLFDAPINHFINPDHKGIERNLHAEARRADRLMIWTDCDREGEHIGSEIVSVCRKVNPGILISRARFSAIIPAQIHNACQTAGQLDMRQAYAVETRIELDLRIGAALTRSQTLGLQPRFAQLANNVISYGPCQFPTLGFVVDQYEKVKAFVPEPFWYIYIVFEKDGSTTEFKWKRHRLFDWHAAFVLYEMCADNPRATIKDIQLKPAVKWKPLPLTTVELQKSGSRLLHLTPKVILDIAEKLYQKGLVSYPRTETDQFDRDFDFMALIEKQMNDAQWGGFATKLKNEGGFQTPRNGKKNDKAHPPIHPTAHANNLNADEKRVYDFITRRYLACCSKNAVGKTTTVEISITNEEFVATGLVIIERNYLEVYVYDKWSGNTLPDFQTGETFIPSVCELKEGSTTRPNLLTEADLVSLMDKNGIGTDATIAEHIAKIIERNYVFKTREGATQYLVPSTLGIGLVEGYNAIGLDKSLSKPQLRRETERRMSRICEGSRSKGDVLTQTIDEYRDVFLRTKRAFATIIEQVGKYLNLPAEGDNDGAGNDSGGTSAGEDDGDDGNAGGNRGGAARRRGRGRRPGTRGTNRQRGIGRQPSSDDDSESGHNGNSGITNSRTESSRGRRGGRVAKGEAKRSTNAVKLTKNLNSNAQAKPKCQCGAEVVERVVKKEGPNKGRLFYVCPKPQDEKGCGFQGWVDDAGVGGNQPKLTNAGTSHKRLEAGTSVDFPPSRRAKIDKCDTSSVLHCNCGLEASRKTVSKEGPTKGRIFWVCSKVAKKAQCKFFKWDEEVNEMTVAVSGPSRTTVESHIGGFGLQSNPAFQESNYTCFFCNEQGHLSTNCPLKGKSTVDNTGLMGGINTCYHCGHAGHWASSCPAKSNPEGSSRGKDSSTRGQSRGIRKRGQRGFKKI</sequence>
<dbReference type="PROSITE" id="PS50158">
    <property type="entry name" value="ZF_CCHC"/>
    <property type="match status" value="2"/>
</dbReference>
<dbReference type="GO" id="GO:0031422">
    <property type="term" value="C:RecQ family helicase-topoisomerase III complex"/>
    <property type="evidence" value="ECO:0007669"/>
    <property type="project" value="TreeGrafter"/>
</dbReference>
<evidence type="ECO:0000256" key="7">
    <source>
        <dbReference type="ARBA" id="ARBA00022771"/>
    </source>
</evidence>
<dbReference type="Gene3D" id="3.40.50.140">
    <property type="match status" value="1"/>
</dbReference>
<dbReference type="InterPro" id="IPR003602">
    <property type="entry name" value="Topo_IA_DNA-bd_dom"/>
</dbReference>
<dbReference type="SUPFAM" id="SSF57756">
    <property type="entry name" value="Retrovirus zinc finger-like domains"/>
    <property type="match status" value="1"/>
</dbReference>
<comment type="catalytic activity">
    <reaction evidence="1 13">
        <text>ATP-independent breakage of single-stranded DNA, followed by passage and rejoining.</text>
        <dbReference type="EC" id="5.6.2.1"/>
    </reaction>
</comment>
<feature type="domain" description="GRF-type" evidence="17">
    <location>
        <begin position="839"/>
        <end position="882"/>
    </location>
</feature>
<evidence type="ECO:0000256" key="9">
    <source>
        <dbReference type="ARBA" id="ARBA00023029"/>
    </source>
</evidence>
<keyword evidence="11 13" id="KW-0413">Isomerase</keyword>
<dbReference type="SMART" id="SM00436">
    <property type="entry name" value="TOP1Bc"/>
    <property type="match status" value="1"/>
</dbReference>
<evidence type="ECO:0000256" key="4">
    <source>
        <dbReference type="ARBA" id="ARBA00012891"/>
    </source>
</evidence>
<name>A0A9Q3GGI9_9BASI</name>
<dbReference type="SUPFAM" id="SSF56712">
    <property type="entry name" value="Prokaryotic type I DNA topoisomerase"/>
    <property type="match status" value="1"/>
</dbReference>
<comment type="similarity">
    <text evidence="3 13">Belongs to the type IA topoisomerase family.</text>
</comment>
<evidence type="ECO:0000256" key="8">
    <source>
        <dbReference type="ARBA" id="ARBA00022833"/>
    </source>
</evidence>
<organism evidence="19 20">
    <name type="scientific">Austropuccinia psidii MF-1</name>
    <dbReference type="NCBI Taxonomy" id="1389203"/>
    <lineage>
        <taxon>Eukaryota</taxon>
        <taxon>Fungi</taxon>
        <taxon>Dikarya</taxon>
        <taxon>Basidiomycota</taxon>
        <taxon>Pucciniomycotina</taxon>
        <taxon>Pucciniomycetes</taxon>
        <taxon>Pucciniales</taxon>
        <taxon>Sphaerophragmiaceae</taxon>
        <taxon>Austropuccinia</taxon>
    </lineage>
</organism>
<dbReference type="GO" id="GO:0006281">
    <property type="term" value="P:DNA repair"/>
    <property type="evidence" value="ECO:0007669"/>
    <property type="project" value="TreeGrafter"/>
</dbReference>
<dbReference type="InterPro" id="IPR010666">
    <property type="entry name" value="Znf_GRF"/>
</dbReference>
<evidence type="ECO:0000256" key="2">
    <source>
        <dbReference type="ARBA" id="ARBA00001946"/>
    </source>
</evidence>
<dbReference type="Gene3D" id="4.10.60.10">
    <property type="entry name" value="Zinc finger, CCHC-type"/>
    <property type="match status" value="2"/>
</dbReference>
<dbReference type="Gene3D" id="2.70.20.10">
    <property type="entry name" value="Topoisomerase I, domain 3"/>
    <property type="match status" value="1"/>
</dbReference>
<keyword evidence="7 12" id="KW-0863">Zinc-finger</keyword>
<evidence type="ECO:0000256" key="1">
    <source>
        <dbReference type="ARBA" id="ARBA00000213"/>
    </source>
</evidence>
<dbReference type="AlphaFoldDB" id="A0A9Q3GGI9"/>
<keyword evidence="20" id="KW-1185">Reference proteome</keyword>
<comment type="caution">
    <text evidence="19">The sequence shown here is derived from an EMBL/GenBank/DDBJ whole genome shotgun (WGS) entry which is preliminary data.</text>
</comment>
<keyword evidence="8" id="KW-0862">Zinc</keyword>
<dbReference type="CDD" id="cd00186">
    <property type="entry name" value="TOP1Ac"/>
    <property type="match status" value="1"/>
</dbReference>
<dbReference type="GO" id="GO:0008270">
    <property type="term" value="F:zinc ion binding"/>
    <property type="evidence" value="ECO:0007669"/>
    <property type="project" value="UniProtKB-KW"/>
</dbReference>
<dbReference type="GO" id="GO:0003677">
    <property type="term" value="F:DNA binding"/>
    <property type="evidence" value="ECO:0007669"/>
    <property type="project" value="UniProtKB-KW"/>
</dbReference>
<dbReference type="PROSITE" id="PS00396">
    <property type="entry name" value="TOPO_IA_1"/>
    <property type="match status" value="1"/>
</dbReference>
<feature type="domain" description="CCHC-type" evidence="15">
    <location>
        <begin position="919"/>
        <end position="933"/>
    </location>
</feature>
<dbReference type="Proteomes" id="UP000765509">
    <property type="component" value="Unassembled WGS sequence"/>
</dbReference>
<evidence type="ECO:0000259" key="15">
    <source>
        <dbReference type="PROSITE" id="PS50158"/>
    </source>
</evidence>
<dbReference type="GO" id="GO:0006310">
    <property type="term" value="P:DNA recombination"/>
    <property type="evidence" value="ECO:0007669"/>
    <property type="project" value="TreeGrafter"/>
</dbReference>
<dbReference type="InterPro" id="IPR036875">
    <property type="entry name" value="Znf_CCHC_sf"/>
</dbReference>
<evidence type="ECO:0000256" key="3">
    <source>
        <dbReference type="ARBA" id="ARBA00009446"/>
    </source>
</evidence>
<dbReference type="GO" id="GO:0005634">
    <property type="term" value="C:nucleus"/>
    <property type="evidence" value="ECO:0007669"/>
    <property type="project" value="TreeGrafter"/>
</dbReference>
<evidence type="ECO:0000256" key="13">
    <source>
        <dbReference type="RuleBase" id="RU362092"/>
    </source>
</evidence>
<dbReference type="InterPro" id="IPR023406">
    <property type="entry name" value="Topo_IA_AS"/>
</dbReference>
<evidence type="ECO:0000256" key="5">
    <source>
        <dbReference type="ARBA" id="ARBA00022664"/>
    </source>
</evidence>
<dbReference type="InterPro" id="IPR006171">
    <property type="entry name" value="TOPRIM_dom"/>
</dbReference>
<dbReference type="Pfam" id="PF01751">
    <property type="entry name" value="Toprim"/>
    <property type="match status" value="1"/>
</dbReference>
<dbReference type="InterPro" id="IPR000380">
    <property type="entry name" value="Topo_IA"/>
</dbReference>
<evidence type="ECO:0000259" key="18">
    <source>
        <dbReference type="PROSITE" id="PS52039"/>
    </source>
</evidence>
<dbReference type="PANTHER" id="PTHR11390">
    <property type="entry name" value="PROKARYOTIC DNA TOPOISOMERASE"/>
    <property type="match status" value="1"/>
</dbReference>
<dbReference type="Gene3D" id="1.10.460.10">
    <property type="entry name" value="Topoisomerase I, domain 2"/>
    <property type="match status" value="1"/>
</dbReference>
<keyword evidence="9 13" id="KW-0799">Topoisomerase</keyword>
<gene>
    <name evidence="19" type="ORF">O181_006373</name>
</gene>
<feature type="compositionally biased region" description="Basic residues" evidence="14">
    <location>
        <begin position="988"/>
        <end position="1000"/>
    </location>
</feature>
<dbReference type="EC" id="5.6.2.1" evidence="4 13"/>
<evidence type="ECO:0000313" key="19">
    <source>
        <dbReference type="EMBL" id="MBW0466658.1"/>
    </source>
</evidence>
<dbReference type="GO" id="GO:0003917">
    <property type="term" value="F:DNA topoisomerase type I (single strand cut, ATP-independent) activity"/>
    <property type="evidence" value="ECO:0007669"/>
    <property type="project" value="UniProtKB-EC"/>
</dbReference>
<evidence type="ECO:0000256" key="14">
    <source>
        <dbReference type="SAM" id="MobiDB-lite"/>
    </source>
</evidence>
<feature type="region of interest" description="Disordered" evidence="14">
    <location>
        <begin position="966"/>
        <end position="1000"/>
    </location>
</feature>
<feature type="domain" description="Topo IA-type catalytic" evidence="18">
    <location>
        <begin position="185"/>
        <end position="610"/>
    </location>
</feature>
<dbReference type="OrthoDB" id="430051at2759"/>
<dbReference type="SMART" id="SM00437">
    <property type="entry name" value="TOP1Ac"/>
    <property type="match status" value="1"/>
</dbReference>
<dbReference type="InterPro" id="IPR023405">
    <property type="entry name" value="Topo_IA_core_domain"/>
</dbReference>
<dbReference type="PANTHER" id="PTHR11390:SF21">
    <property type="entry name" value="DNA TOPOISOMERASE 3-ALPHA"/>
    <property type="match status" value="1"/>
</dbReference>
<dbReference type="Pfam" id="PF01131">
    <property type="entry name" value="Topoisom_bac"/>
    <property type="match status" value="1"/>
</dbReference>
<dbReference type="PRINTS" id="PR00417">
    <property type="entry name" value="PRTPISMRASEI"/>
</dbReference>
<dbReference type="CDD" id="cd03362">
    <property type="entry name" value="TOPRIM_TopoIA_TopoIII"/>
    <property type="match status" value="1"/>
</dbReference>
<feature type="compositionally biased region" description="Basic residues" evidence="14">
    <location>
        <begin position="665"/>
        <end position="676"/>
    </location>
</feature>
<dbReference type="PROSITE" id="PS52039">
    <property type="entry name" value="TOPO_IA_2"/>
    <property type="match status" value="1"/>
</dbReference>
<feature type="domain" description="GRF-type" evidence="17">
    <location>
        <begin position="750"/>
        <end position="793"/>
    </location>
</feature>
<keyword evidence="5" id="KW-0507">mRNA processing</keyword>